<dbReference type="OMA" id="PLCPNIM"/>
<dbReference type="STRING" id="407821.A0A087TNN3"/>
<dbReference type="Proteomes" id="UP000054359">
    <property type="component" value="Unassembled WGS sequence"/>
</dbReference>
<proteinExistence type="predicted"/>
<evidence type="ECO:0000259" key="3">
    <source>
        <dbReference type="Pfam" id="PF13359"/>
    </source>
</evidence>
<sequence length="117" mass="13458">MMHFPLCPNIMKPYHGQKLNHHKRIFNYHLSRARRVSENAFGILAARFQLYKSNILSSPQNAKHFVMTTCCLHNFLRSTSSAVYTPKYSIDEEDVAQKCLNLGDWHNALASLPTVSH</sequence>
<comment type="cofactor">
    <cofactor evidence="1">
        <name>a divalent metal cation</name>
        <dbReference type="ChEBI" id="CHEBI:60240"/>
    </cofactor>
</comment>
<accession>A0A087TNN3</accession>
<evidence type="ECO:0000313" key="5">
    <source>
        <dbReference type="Proteomes" id="UP000054359"/>
    </source>
</evidence>
<dbReference type="OrthoDB" id="6435687at2759"/>
<keyword evidence="2" id="KW-0479">Metal-binding</keyword>
<evidence type="ECO:0000313" key="4">
    <source>
        <dbReference type="EMBL" id="KFM66722.1"/>
    </source>
</evidence>
<evidence type="ECO:0000256" key="1">
    <source>
        <dbReference type="ARBA" id="ARBA00001968"/>
    </source>
</evidence>
<dbReference type="Pfam" id="PF13359">
    <property type="entry name" value="DDE_Tnp_4"/>
    <property type="match status" value="1"/>
</dbReference>
<organism evidence="4 5">
    <name type="scientific">Stegodyphus mimosarum</name>
    <name type="common">African social velvet spider</name>
    <dbReference type="NCBI Taxonomy" id="407821"/>
    <lineage>
        <taxon>Eukaryota</taxon>
        <taxon>Metazoa</taxon>
        <taxon>Ecdysozoa</taxon>
        <taxon>Arthropoda</taxon>
        <taxon>Chelicerata</taxon>
        <taxon>Arachnida</taxon>
        <taxon>Araneae</taxon>
        <taxon>Araneomorphae</taxon>
        <taxon>Entelegynae</taxon>
        <taxon>Eresoidea</taxon>
        <taxon>Eresidae</taxon>
        <taxon>Stegodyphus</taxon>
    </lineage>
</organism>
<name>A0A087TNN3_STEMI</name>
<protein>
    <recommendedName>
        <fullName evidence="3">DDE Tnp4 domain-containing protein</fullName>
    </recommendedName>
</protein>
<gene>
    <name evidence="4" type="ORF">X975_10588</name>
</gene>
<feature type="non-terminal residue" evidence="4">
    <location>
        <position position="117"/>
    </location>
</feature>
<feature type="domain" description="DDE Tnp4" evidence="3">
    <location>
        <begin position="4"/>
        <end position="74"/>
    </location>
</feature>
<evidence type="ECO:0000256" key="2">
    <source>
        <dbReference type="ARBA" id="ARBA00022723"/>
    </source>
</evidence>
<keyword evidence="5" id="KW-1185">Reference proteome</keyword>
<dbReference type="InterPro" id="IPR027806">
    <property type="entry name" value="HARBI1_dom"/>
</dbReference>
<dbReference type="EMBL" id="KK116068">
    <property type="protein sequence ID" value="KFM66722.1"/>
    <property type="molecule type" value="Genomic_DNA"/>
</dbReference>
<dbReference type="AlphaFoldDB" id="A0A087TNN3"/>
<reference evidence="4 5" key="1">
    <citation type="submission" date="2013-11" db="EMBL/GenBank/DDBJ databases">
        <title>Genome sequencing of Stegodyphus mimosarum.</title>
        <authorList>
            <person name="Bechsgaard J."/>
        </authorList>
    </citation>
    <scope>NUCLEOTIDE SEQUENCE [LARGE SCALE GENOMIC DNA]</scope>
</reference>
<dbReference type="GO" id="GO:0046872">
    <property type="term" value="F:metal ion binding"/>
    <property type="evidence" value="ECO:0007669"/>
    <property type="project" value="UniProtKB-KW"/>
</dbReference>